<organism evidence="9 10">
    <name type="scientific">Paenibacillus plantarum</name>
    <dbReference type="NCBI Taxonomy" id="2654975"/>
    <lineage>
        <taxon>Bacteria</taxon>
        <taxon>Bacillati</taxon>
        <taxon>Bacillota</taxon>
        <taxon>Bacilli</taxon>
        <taxon>Bacillales</taxon>
        <taxon>Paenibacillaceae</taxon>
        <taxon>Paenibacillus</taxon>
    </lineage>
</organism>
<proteinExistence type="inferred from homology"/>
<keyword evidence="6 7" id="KW-0472">Membrane</keyword>
<dbReference type="Pfam" id="PF00528">
    <property type="entry name" value="BPD_transp_1"/>
    <property type="match status" value="1"/>
</dbReference>
<evidence type="ECO:0000313" key="10">
    <source>
        <dbReference type="Proteomes" id="UP000653578"/>
    </source>
</evidence>
<feature type="transmembrane region" description="Helical" evidence="7">
    <location>
        <begin position="142"/>
        <end position="159"/>
    </location>
</feature>
<gene>
    <name evidence="9" type="ORF">GC096_27125</name>
</gene>
<evidence type="ECO:0000256" key="3">
    <source>
        <dbReference type="ARBA" id="ARBA00022475"/>
    </source>
</evidence>
<evidence type="ECO:0000256" key="2">
    <source>
        <dbReference type="ARBA" id="ARBA00022448"/>
    </source>
</evidence>
<dbReference type="InterPro" id="IPR035906">
    <property type="entry name" value="MetI-like_sf"/>
</dbReference>
<feature type="transmembrane region" description="Helical" evidence="7">
    <location>
        <begin position="27"/>
        <end position="48"/>
    </location>
</feature>
<evidence type="ECO:0000259" key="8">
    <source>
        <dbReference type="PROSITE" id="PS50928"/>
    </source>
</evidence>
<sequence>MAKEEVFLQIGHVKTTNKLKWQGIPQWLSVILTLMGMVIVWQLLYVFFTIPKYILPSPWDIAVRFSQETGMLIRHSLVTLQEVLLGFLMSVAVGIPIAILIVHSKYFKNTIYPILIGVHCIPMVSLAPLLIIWLGFDMKTKVIIAFMISVFPIIINSVVGMQSMDKEMHDLARSLRASKWQIFLYFRLPKALPNIFGGFKVGITLAVVGAVVAEFVASDKGLGYLQLMANSQLDTTLEFCTLFMLAIIGIGLFYGMDLIERVAIPWNKGQRGKSE</sequence>
<keyword evidence="5 7" id="KW-1133">Transmembrane helix</keyword>
<dbReference type="InterPro" id="IPR000515">
    <property type="entry name" value="MetI-like"/>
</dbReference>
<dbReference type="RefSeq" id="WP_171634603.1">
    <property type="nucleotide sequence ID" value="NZ_WHNY01000074.1"/>
</dbReference>
<evidence type="ECO:0000256" key="6">
    <source>
        <dbReference type="ARBA" id="ARBA00023136"/>
    </source>
</evidence>
<evidence type="ECO:0000256" key="1">
    <source>
        <dbReference type="ARBA" id="ARBA00004651"/>
    </source>
</evidence>
<dbReference type="Proteomes" id="UP000653578">
    <property type="component" value="Unassembled WGS sequence"/>
</dbReference>
<dbReference type="EMBL" id="WHNY01000074">
    <property type="protein sequence ID" value="NOU67702.1"/>
    <property type="molecule type" value="Genomic_DNA"/>
</dbReference>
<dbReference type="CDD" id="cd06261">
    <property type="entry name" value="TM_PBP2"/>
    <property type="match status" value="1"/>
</dbReference>
<evidence type="ECO:0000256" key="7">
    <source>
        <dbReference type="RuleBase" id="RU363032"/>
    </source>
</evidence>
<evidence type="ECO:0000313" key="9">
    <source>
        <dbReference type="EMBL" id="NOU67702.1"/>
    </source>
</evidence>
<dbReference type="SUPFAM" id="SSF161098">
    <property type="entry name" value="MetI-like"/>
    <property type="match status" value="1"/>
</dbReference>
<keyword evidence="4 7" id="KW-0812">Transmembrane</keyword>
<comment type="subcellular location">
    <subcellularLocation>
        <location evidence="1 7">Cell membrane</location>
        <topology evidence="1 7">Multi-pass membrane protein</topology>
    </subcellularLocation>
</comment>
<keyword evidence="3" id="KW-1003">Cell membrane</keyword>
<feature type="domain" description="ABC transmembrane type-1" evidence="8">
    <location>
        <begin position="76"/>
        <end position="260"/>
    </location>
</feature>
<keyword evidence="2 7" id="KW-0813">Transport</keyword>
<comment type="caution">
    <text evidence="9">The sequence shown here is derived from an EMBL/GenBank/DDBJ whole genome shotgun (WGS) entry which is preliminary data.</text>
</comment>
<accession>A0ABX1XGT0</accession>
<dbReference type="Gene3D" id="1.10.3720.10">
    <property type="entry name" value="MetI-like"/>
    <property type="match status" value="1"/>
</dbReference>
<comment type="similarity">
    <text evidence="7">Belongs to the binding-protein-dependent transport system permease family.</text>
</comment>
<protein>
    <submittedName>
        <fullName evidence="9">ABC transporter permease subunit</fullName>
    </submittedName>
</protein>
<feature type="transmembrane region" description="Helical" evidence="7">
    <location>
        <begin position="114"/>
        <end position="136"/>
    </location>
</feature>
<evidence type="ECO:0000256" key="5">
    <source>
        <dbReference type="ARBA" id="ARBA00022989"/>
    </source>
</evidence>
<dbReference type="PROSITE" id="PS50928">
    <property type="entry name" value="ABC_TM1"/>
    <property type="match status" value="1"/>
</dbReference>
<reference evidence="9 10" key="1">
    <citation type="submission" date="2019-10" db="EMBL/GenBank/DDBJ databases">
        <title>Description of Paenibacillus humi sp. nov.</title>
        <authorList>
            <person name="Carlier A."/>
            <person name="Qi S."/>
        </authorList>
    </citation>
    <scope>NUCLEOTIDE SEQUENCE [LARGE SCALE GENOMIC DNA]</scope>
    <source>
        <strain evidence="9 10">LMG 31461</strain>
    </source>
</reference>
<evidence type="ECO:0000256" key="4">
    <source>
        <dbReference type="ARBA" id="ARBA00022692"/>
    </source>
</evidence>
<feature type="transmembrane region" description="Helical" evidence="7">
    <location>
        <begin position="195"/>
        <end position="216"/>
    </location>
</feature>
<feature type="transmembrane region" description="Helical" evidence="7">
    <location>
        <begin position="83"/>
        <end position="102"/>
    </location>
</feature>
<name>A0ABX1XGT0_9BACL</name>
<feature type="transmembrane region" description="Helical" evidence="7">
    <location>
        <begin position="236"/>
        <end position="256"/>
    </location>
</feature>
<dbReference type="PANTHER" id="PTHR30151">
    <property type="entry name" value="ALKANE SULFONATE ABC TRANSPORTER-RELATED, MEMBRANE SUBUNIT"/>
    <property type="match status" value="1"/>
</dbReference>
<keyword evidence="10" id="KW-1185">Reference proteome</keyword>
<dbReference type="PANTHER" id="PTHR30151:SF20">
    <property type="entry name" value="ABC TRANSPORTER PERMEASE PROTEIN HI_0355-RELATED"/>
    <property type="match status" value="1"/>
</dbReference>